<dbReference type="EMBL" id="OZ075140">
    <property type="protein sequence ID" value="CAL5026371.1"/>
    <property type="molecule type" value="Genomic_DNA"/>
</dbReference>
<name>A0ABC9CVH1_9POAL</name>
<gene>
    <name evidence="1" type="ORF">URODEC1_LOCUS78713</name>
</gene>
<accession>A0ABC9CVH1</accession>
<dbReference type="Proteomes" id="UP001497457">
    <property type="component" value="Chromosome 30rd"/>
</dbReference>
<evidence type="ECO:0000313" key="2">
    <source>
        <dbReference type="Proteomes" id="UP001497457"/>
    </source>
</evidence>
<protein>
    <submittedName>
        <fullName evidence="1">Uncharacterized protein</fullName>
    </submittedName>
</protein>
<proteinExistence type="predicted"/>
<organism evidence="1 2">
    <name type="scientific">Urochloa decumbens</name>
    <dbReference type="NCBI Taxonomy" id="240449"/>
    <lineage>
        <taxon>Eukaryota</taxon>
        <taxon>Viridiplantae</taxon>
        <taxon>Streptophyta</taxon>
        <taxon>Embryophyta</taxon>
        <taxon>Tracheophyta</taxon>
        <taxon>Spermatophyta</taxon>
        <taxon>Magnoliopsida</taxon>
        <taxon>Liliopsida</taxon>
        <taxon>Poales</taxon>
        <taxon>Poaceae</taxon>
        <taxon>PACMAD clade</taxon>
        <taxon>Panicoideae</taxon>
        <taxon>Panicodae</taxon>
        <taxon>Paniceae</taxon>
        <taxon>Melinidinae</taxon>
        <taxon>Urochloa</taxon>
    </lineage>
</organism>
<dbReference type="AlphaFoldDB" id="A0ABC9CVH1"/>
<keyword evidence="2" id="KW-1185">Reference proteome</keyword>
<evidence type="ECO:0000313" key="1">
    <source>
        <dbReference type="EMBL" id="CAL5026371.1"/>
    </source>
</evidence>
<reference evidence="2" key="1">
    <citation type="submission" date="2024-06" db="EMBL/GenBank/DDBJ databases">
        <authorList>
            <person name="Ryan C."/>
        </authorList>
    </citation>
    <scope>NUCLEOTIDE SEQUENCE [LARGE SCALE GENOMIC DNA]</scope>
</reference>
<sequence>MVPWQQTMNDECSAITSPSSITTVEPTGNPVVPPNASTSVWTDRGNTPWQSGKRHVAASSLAPVPALQRPSLQFFLLPFVVLENYPLDVLRLLELSSTLLFRALHEWAVTRDEHLLRLLLVPSLHKHLDTHVAEITRFANLTTHIFFVHCFSCRQVL</sequence>
<reference evidence="1 2" key="2">
    <citation type="submission" date="2024-10" db="EMBL/GenBank/DDBJ databases">
        <authorList>
            <person name="Ryan C."/>
        </authorList>
    </citation>
    <scope>NUCLEOTIDE SEQUENCE [LARGE SCALE GENOMIC DNA]</scope>
</reference>